<accession>A0A5E4PIK7</accession>
<evidence type="ECO:0000256" key="4">
    <source>
        <dbReference type="ARBA" id="ARBA00022692"/>
    </source>
</evidence>
<feature type="domain" description="Type II secretion system protein GspF" evidence="8">
    <location>
        <begin position="32"/>
        <end position="143"/>
    </location>
</feature>
<protein>
    <submittedName>
        <fullName evidence="9">Toxin coregulated pilus biosynthesis protein E</fullName>
    </submittedName>
</protein>
<reference evidence="9 10" key="1">
    <citation type="submission" date="2019-08" db="EMBL/GenBank/DDBJ databases">
        <authorList>
            <person name="Guy L."/>
        </authorList>
    </citation>
    <scope>NUCLEOTIDE SEQUENCE [LARGE SCALE GENOMIC DNA]</scope>
    <source>
        <strain evidence="9 10">SGT-108</strain>
    </source>
</reference>
<dbReference type="PANTHER" id="PTHR30012">
    <property type="entry name" value="GENERAL SECRETION PATHWAY PROTEIN"/>
    <property type="match status" value="1"/>
</dbReference>
<gene>
    <name evidence="9" type="primary">tcpE</name>
    <name evidence="9" type="ORF">AQUSIP_22160</name>
</gene>
<keyword evidence="10" id="KW-1185">Reference proteome</keyword>
<keyword evidence="3" id="KW-1003">Cell membrane</keyword>
<evidence type="ECO:0000259" key="8">
    <source>
        <dbReference type="Pfam" id="PF00482"/>
    </source>
</evidence>
<dbReference type="OrthoDB" id="7031359at2"/>
<evidence type="ECO:0000313" key="10">
    <source>
        <dbReference type="Proteomes" id="UP000324194"/>
    </source>
</evidence>
<proteinExistence type="inferred from homology"/>
<evidence type="ECO:0000256" key="7">
    <source>
        <dbReference type="SAM" id="Phobius"/>
    </source>
</evidence>
<evidence type="ECO:0000256" key="6">
    <source>
        <dbReference type="ARBA" id="ARBA00023136"/>
    </source>
</evidence>
<comment type="subcellular location">
    <subcellularLocation>
        <location evidence="1">Cell membrane</location>
        <topology evidence="1">Multi-pass membrane protein</topology>
    </subcellularLocation>
</comment>
<dbReference type="Gene3D" id="1.20.81.30">
    <property type="entry name" value="Type II secretion system (T2SS), domain F"/>
    <property type="match status" value="1"/>
</dbReference>
<dbReference type="Pfam" id="PF00482">
    <property type="entry name" value="T2SSF"/>
    <property type="match status" value="1"/>
</dbReference>
<evidence type="ECO:0000256" key="2">
    <source>
        <dbReference type="ARBA" id="ARBA00005745"/>
    </source>
</evidence>
<organism evidence="9 10">
    <name type="scientific">Aquicella siphonis</name>
    <dbReference type="NCBI Taxonomy" id="254247"/>
    <lineage>
        <taxon>Bacteria</taxon>
        <taxon>Pseudomonadati</taxon>
        <taxon>Pseudomonadota</taxon>
        <taxon>Gammaproteobacteria</taxon>
        <taxon>Legionellales</taxon>
        <taxon>Coxiellaceae</taxon>
        <taxon>Aquicella</taxon>
    </lineage>
</organism>
<keyword evidence="5 7" id="KW-1133">Transmembrane helix</keyword>
<evidence type="ECO:0000256" key="1">
    <source>
        <dbReference type="ARBA" id="ARBA00004651"/>
    </source>
</evidence>
<dbReference type="EMBL" id="LR699119">
    <property type="protein sequence ID" value="VVC76889.1"/>
    <property type="molecule type" value="Genomic_DNA"/>
</dbReference>
<comment type="similarity">
    <text evidence="2">Belongs to the GSP F family.</text>
</comment>
<dbReference type="PANTHER" id="PTHR30012:SF0">
    <property type="entry name" value="TYPE II SECRETION SYSTEM PROTEIN F-RELATED"/>
    <property type="match status" value="1"/>
</dbReference>
<keyword evidence="6 7" id="KW-0472">Membrane</keyword>
<dbReference type="RefSeq" id="WP_148340171.1">
    <property type="nucleotide sequence ID" value="NZ_LR699119.1"/>
</dbReference>
<dbReference type="Proteomes" id="UP000324194">
    <property type="component" value="Chromosome 1"/>
</dbReference>
<dbReference type="GO" id="GO:0005886">
    <property type="term" value="C:plasma membrane"/>
    <property type="evidence" value="ECO:0007669"/>
    <property type="project" value="UniProtKB-SubCell"/>
</dbReference>
<dbReference type="KEGG" id="asip:AQUSIP_22160"/>
<feature type="transmembrane region" description="Helical" evidence="7">
    <location>
        <begin position="178"/>
        <end position="198"/>
    </location>
</feature>
<evidence type="ECO:0000313" key="9">
    <source>
        <dbReference type="EMBL" id="VVC76889.1"/>
    </source>
</evidence>
<dbReference type="AlphaFoldDB" id="A0A5E4PIK7"/>
<feature type="transmembrane region" description="Helical" evidence="7">
    <location>
        <begin position="118"/>
        <end position="145"/>
    </location>
</feature>
<keyword evidence="4 7" id="KW-0812">Transmembrane</keyword>
<dbReference type="InterPro" id="IPR018076">
    <property type="entry name" value="T2SS_GspF_dom"/>
</dbReference>
<dbReference type="InterPro" id="IPR003004">
    <property type="entry name" value="GspF/PilC"/>
</dbReference>
<dbReference type="InterPro" id="IPR042094">
    <property type="entry name" value="T2SS_GspF_sf"/>
</dbReference>
<evidence type="ECO:0000256" key="3">
    <source>
        <dbReference type="ARBA" id="ARBA00022475"/>
    </source>
</evidence>
<feature type="transmembrane region" description="Helical" evidence="7">
    <location>
        <begin position="320"/>
        <end position="345"/>
    </location>
</feature>
<name>A0A5E4PIK7_9COXI</name>
<sequence length="353" mass="38951">MEFTLNSLNEQIAKVTLAFKHWQFGNKQQLAFLEDLYLLINDGIPANRAVDMMSQVTKGLTREVALSLSQKIGEGQPLAEGMREWFSMNVVEIIRVGESGGALAQTIKSAINMLSQQGVAIGAFVGAVSYPLLVIVIACVVILYLKRSVFTQFEMIKPIAQWPDAGQRLVHIAGIIQSYWWVSIVVVVAVMVIFKRLMSNYTGELRSSLDKIPPFSFYRRLASARLLETLGLLVANGVVFKSAIKVMQYQANPYMLTHLSKMEHLLSMGKTNIADVLATGLVDENDLMRLRVMAEVKGFEHGLIRMGIRGTEQATQTLKFIARIVGGIFLAVGGILIIVIIQGIYLTGMSLAA</sequence>
<evidence type="ECO:0000256" key="5">
    <source>
        <dbReference type="ARBA" id="ARBA00022989"/>
    </source>
</evidence>